<dbReference type="CDD" id="cd00067">
    <property type="entry name" value="GAL4"/>
    <property type="match status" value="1"/>
</dbReference>
<dbReference type="InterPro" id="IPR036864">
    <property type="entry name" value="Zn2-C6_fun-type_DNA-bd_sf"/>
</dbReference>
<keyword evidence="4" id="KW-0238">DNA-binding</keyword>
<dbReference type="PANTHER" id="PTHR36206:SF12">
    <property type="entry name" value="ASPERCRYPTIN BIOSYNTHESIS CLUSTER-SPECIFIC TRANSCRIPTION REGULATOR ATNN-RELATED"/>
    <property type="match status" value="1"/>
</dbReference>
<evidence type="ECO:0000256" key="6">
    <source>
        <dbReference type="ARBA" id="ARBA00023242"/>
    </source>
</evidence>
<keyword evidence="1" id="KW-0479">Metal-binding</keyword>
<sequence length="835" mass="94767">MTVPVTRKRGKHSKTRTGCRTCRIRRIKCDEARPACRRCSSTGRHCLGYEMSLALLQGQSCQDRALLPQNQSLVKIQSVPRPIASFPTGMNFMVIGPHEAQAFDFFRKQTLYFLPGCATATTWETIAMQLSHSEPALTCAIVAVGSMHQARTGRPAGLVMPVYEPAQFEFAMDEYSRSVGLIQKYINENQSQSNKNSVEVVLLACLMFICFELLHGNNYLGILHLRTGLRILYEHLHGPIPENVDARRIQLKAEPRSTMDLLAEIYVRLDGDATMFGQSEPFLRASVGEMGGQNFVLSPMPKVFHSLEEARLHLDALSSARYFTKGKLLRLAEIKMQSKANTSHLDEDQVNCLLQAECRFVDLSNDPDLWDEMQALERAVAAWSSALASMPTDPKHESHQVRLLLEIQYFVVWFFVSTWRDQTETMGDRYKVQYSHILGLIEQYLEHIFDGNENYLDEPRRPGGPLRTFSLSHSVLLPLYLIASQCRDSSIRRRALMIPSRLHIQESMMDSDLLSACLGRIIDMEEENARRINGFSRHRKLTCDDVPEAARYMDVNDDGVGGRLVCCRWAHPDDDELTLEEFDFNIEDVTASLREVSCINDHDSPTEDESQLSPQQLWMQDYRFKERLTISTIRRSGEAHKRDKIKELCAYSILDTNEIYTKGELSQFSVLVGIPLLICTVRPSMLRPPKRRPIYDDGEKPMTAANKYGYKDVDRYFPNEVAGAIMAGNVDGQERWTNKVGAVLFARADKQALETSHIHVLLGLLNEATNTANTVSVDEALAMLTPESFKTYYTKNAGFFKELAKGEDWSDRTPWEDNEVHAAGILKEDDGDMEM</sequence>
<keyword evidence="9" id="KW-1185">Reference proteome</keyword>
<accession>A0ABR0ESX6</accession>
<gene>
    <name evidence="8" type="ORF">PRZ48_005109</name>
</gene>
<keyword evidence="3" id="KW-0805">Transcription regulation</keyword>
<dbReference type="PROSITE" id="PS00463">
    <property type="entry name" value="ZN2_CY6_FUNGAL_1"/>
    <property type="match status" value="1"/>
</dbReference>
<dbReference type="InterPro" id="IPR001138">
    <property type="entry name" value="Zn2Cys6_DnaBD"/>
</dbReference>
<dbReference type="PANTHER" id="PTHR36206">
    <property type="entry name" value="ASPERCRYPTIN BIOSYNTHESIS CLUSTER-SPECIFIC TRANSCRIPTION REGULATOR ATNN-RELATED"/>
    <property type="match status" value="1"/>
</dbReference>
<evidence type="ECO:0000256" key="3">
    <source>
        <dbReference type="ARBA" id="ARBA00023015"/>
    </source>
</evidence>
<organism evidence="8 9">
    <name type="scientific">Zasmidium cellare</name>
    <name type="common">Wine cellar mold</name>
    <name type="synonym">Racodium cellare</name>
    <dbReference type="NCBI Taxonomy" id="395010"/>
    <lineage>
        <taxon>Eukaryota</taxon>
        <taxon>Fungi</taxon>
        <taxon>Dikarya</taxon>
        <taxon>Ascomycota</taxon>
        <taxon>Pezizomycotina</taxon>
        <taxon>Dothideomycetes</taxon>
        <taxon>Dothideomycetidae</taxon>
        <taxon>Mycosphaerellales</taxon>
        <taxon>Mycosphaerellaceae</taxon>
        <taxon>Zasmidium</taxon>
    </lineage>
</organism>
<name>A0ABR0ESX6_ZASCE</name>
<comment type="caution">
    <text evidence="8">The sequence shown here is derived from an EMBL/GenBank/DDBJ whole genome shotgun (WGS) entry which is preliminary data.</text>
</comment>
<evidence type="ECO:0000256" key="4">
    <source>
        <dbReference type="ARBA" id="ARBA00023125"/>
    </source>
</evidence>
<dbReference type="InterPro" id="IPR052360">
    <property type="entry name" value="Transcr_Regulatory_Proteins"/>
</dbReference>
<evidence type="ECO:0000256" key="1">
    <source>
        <dbReference type="ARBA" id="ARBA00022723"/>
    </source>
</evidence>
<keyword evidence="5" id="KW-0804">Transcription</keyword>
<dbReference type="SUPFAM" id="SSF57701">
    <property type="entry name" value="Zn2/Cys6 DNA-binding domain"/>
    <property type="match status" value="1"/>
</dbReference>
<evidence type="ECO:0000256" key="2">
    <source>
        <dbReference type="ARBA" id="ARBA00022833"/>
    </source>
</evidence>
<proteinExistence type="predicted"/>
<dbReference type="Pfam" id="PF11951">
    <property type="entry name" value="Fungal_trans_2"/>
    <property type="match status" value="1"/>
</dbReference>
<keyword evidence="2" id="KW-0862">Zinc</keyword>
<dbReference type="EMBL" id="JAXOVC010000003">
    <property type="protein sequence ID" value="KAK4504193.1"/>
    <property type="molecule type" value="Genomic_DNA"/>
</dbReference>
<feature type="domain" description="Zn(2)-C6 fungal-type" evidence="7">
    <location>
        <begin position="18"/>
        <end position="46"/>
    </location>
</feature>
<dbReference type="Pfam" id="PF00172">
    <property type="entry name" value="Zn_clus"/>
    <property type="match status" value="1"/>
</dbReference>
<evidence type="ECO:0000313" key="8">
    <source>
        <dbReference type="EMBL" id="KAK4504193.1"/>
    </source>
</evidence>
<dbReference type="InterPro" id="IPR021858">
    <property type="entry name" value="Fun_TF"/>
</dbReference>
<dbReference type="PROSITE" id="PS50048">
    <property type="entry name" value="ZN2_CY6_FUNGAL_2"/>
    <property type="match status" value="1"/>
</dbReference>
<protein>
    <recommendedName>
        <fullName evidence="7">Zn(2)-C6 fungal-type domain-containing protein</fullName>
    </recommendedName>
</protein>
<evidence type="ECO:0000259" key="7">
    <source>
        <dbReference type="PROSITE" id="PS50048"/>
    </source>
</evidence>
<evidence type="ECO:0000313" key="9">
    <source>
        <dbReference type="Proteomes" id="UP001305779"/>
    </source>
</evidence>
<keyword evidence="6" id="KW-0539">Nucleus</keyword>
<dbReference type="SMART" id="SM00066">
    <property type="entry name" value="GAL4"/>
    <property type="match status" value="1"/>
</dbReference>
<dbReference type="Gene3D" id="4.10.240.10">
    <property type="entry name" value="Zn(2)-C6 fungal-type DNA-binding domain"/>
    <property type="match status" value="1"/>
</dbReference>
<dbReference type="Proteomes" id="UP001305779">
    <property type="component" value="Unassembled WGS sequence"/>
</dbReference>
<evidence type="ECO:0000256" key="5">
    <source>
        <dbReference type="ARBA" id="ARBA00023163"/>
    </source>
</evidence>
<reference evidence="8 9" key="1">
    <citation type="journal article" date="2023" name="G3 (Bethesda)">
        <title>A chromosome-level genome assembly of Zasmidium syzygii isolated from banana leaves.</title>
        <authorList>
            <person name="van Westerhoven A.C."/>
            <person name="Mehrabi R."/>
            <person name="Talebi R."/>
            <person name="Steentjes M.B.F."/>
            <person name="Corcolon B."/>
            <person name="Chong P.A."/>
            <person name="Kema G.H.J."/>
            <person name="Seidl M.F."/>
        </authorList>
    </citation>
    <scope>NUCLEOTIDE SEQUENCE [LARGE SCALE GENOMIC DNA]</scope>
    <source>
        <strain evidence="8 9">P124</strain>
    </source>
</reference>